<reference evidence="2 3" key="2">
    <citation type="journal article" date="2015" name="Stand. Genomic Sci.">
        <title>Draft genome sequence of Cellulomonas carbonis T26(T) and comparative analysis of six Cellulomonas genomes.</title>
        <authorList>
            <person name="Zhuang W."/>
            <person name="Zhang S."/>
            <person name="Xia X."/>
            <person name="Wang G."/>
        </authorList>
    </citation>
    <scope>NUCLEOTIDE SEQUENCE [LARGE SCALE GENOMIC DNA]</scope>
    <source>
        <strain evidence="2 3">T26</strain>
    </source>
</reference>
<gene>
    <name evidence="2" type="ORF">N868_12760</name>
</gene>
<organism evidence="2 3">
    <name type="scientific">Cellulomonas carbonis T26</name>
    <dbReference type="NCBI Taxonomy" id="947969"/>
    <lineage>
        <taxon>Bacteria</taxon>
        <taxon>Bacillati</taxon>
        <taxon>Actinomycetota</taxon>
        <taxon>Actinomycetes</taxon>
        <taxon>Micrococcales</taxon>
        <taxon>Cellulomonadaceae</taxon>
        <taxon>Cellulomonas</taxon>
    </lineage>
</organism>
<dbReference type="EMBL" id="AXCY01000050">
    <property type="protein sequence ID" value="KGM10434.1"/>
    <property type="molecule type" value="Genomic_DNA"/>
</dbReference>
<dbReference type="InterPro" id="IPR005302">
    <property type="entry name" value="MoCF_Sase_C"/>
</dbReference>
<dbReference type="Proteomes" id="UP000029839">
    <property type="component" value="Unassembled WGS sequence"/>
</dbReference>
<dbReference type="PANTHER" id="PTHR36930:SF1">
    <property type="entry name" value="MOSC DOMAIN-CONTAINING PROTEIN"/>
    <property type="match status" value="1"/>
</dbReference>
<dbReference type="GO" id="GO:0030151">
    <property type="term" value="F:molybdenum ion binding"/>
    <property type="evidence" value="ECO:0007669"/>
    <property type="project" value="InterPro"/>
</dbReference>
<accession>A0A0A0BTD7</accession>
<dbReference type="GO" id="GO:0003824">
    <property type="term" value="F:catalytic activity"/>
    <property type="evidence" value="ECO:0007669"/>
    <property type="project" value="InterPro"/>
</dbReference>
<dbReference type="GO" id="GO:0030170">
    <property type="term" value="F:pyridoxal phosphate binding"/>
    <property type="evidence" value="ECO:0007669"/>
    <property type="project" value="InterPro"/>
</dbReference>
<proteinExistence type="predicted"/>
<dbReference type="InterPro" id="IPR052716">
    <property type="entry name" value="MOSC_domain"/>
</dbReference>
<feature type="domain" description="MOSC" evidence="1">
    <location>
        <begin position="42"/>
        <end position="192"/>
    </location>
</feature>
<dbReference type="PANTHER" id="PTHR36930">
    <property type="entry name" value="METAL-SULFUR CLUSTER BIOSYNTHESIS PROTEINS YUAD-RELATED"/>
    <property type="match status" value="1"/>
</dbReference>
<sequence>MTDLLAPPGPDLLVDADADAAGHRAGGTVVAVALDDGHRFSKPTAESIRLIEGWGVEGDAHAGPTVRHRFRVAKDPTAPNLRQVHLIHAELLEDIGHAGHHVVPGGLGENVTTAGLDLLALPEGAVLRLGADAAVRVTGLRNPCAQIDGLSPGLMRRLVRRSADGSVERLAGVMAVVVAGGVVRPGDGIAVELPDGQHEPLRPV</sequence>
<evidence type="ECO:0000259" key="1">
    <source>
        <dbReference type="PROSITE" id="PS51340"/>
    </source>
</evidence>
<keyword evidence="3" id="KW-1185">Reference proteome</keyword>
<dbReference type="InterPro" id="IPR011037">
    <property type="entry name" value="Pyrv_Knase-like_insert_dom_sf"/>
</dbReference>
<name>A0A0A0BTD7_9CELL</name>
<protein>
    <submittedName>
        <fullName evidence="2">Molybdenum cofactor biosysynthesis protein</fullName>
    </submittedName>
</protein>
<comment type="caution">
    <text evidence="2">The sequence shown here is derived from an EMBL/GenBank/DDBJ whole genome shotgun (WGS) entry which is preliminary data.</text>
</comment>
<evidence type="ECO:0000313" key="2">
    <source>
        <dbReference type="EMBL" id="KGM10434.1"/>
    </source>
</evidence>
<dbReference type="SUPFAM" id="SSF50800">
    <property type="entry name" value="PK beta-barrel domain-like"/>
    <property type="match status" value="1"/>
</dbReference>
<dbReference type="Pfam" id="PF03473">
    <property type="entry name" value="MOSC"/>
    <property type="match status" value="1"/>
</dbReference>
<dbReference type="AlphaFoldDB" id="A0A0A0BTD7"/>
<dbReference type="PROSITE" id="PS51340">
    <property type="entry name" value="MOSC"/>
    <property type="match status" value="1"/>
</dbReference>
<evidence type="ECO:0000313" key="3">
    <source>
        <dbReference type="Proteomes" id="UP000029839"/>
    </source>
</evidence>
<reference evidence="2 3" key="1">
    <citation type="submission" date="2013-08" db="EMBL/GenBank/DDBJ databases">
        <title>Genome sequencing of Cellulomonas carbonis T26.</title>
        <authorList>
            <person name="Chen F."/>
            <person name="Li Y."/>
            <person name="Wang G."/>
        </authorList>
    </citation>
    <scope>NUCLEOTIDE SEQUENCE [LARGE SCALE GENOMIC DNA]</scope>
    <source>
        <strain evidence="2 3">T26</strain>
    </source>
</reference>
<dbReference type="Gene3D" id="2.40.33.20">
    <property type="entry name" value="PK beta-barrel domain-like"/>
    <property type="match status" value="1"/>
</dbReference>